<dbReference type="Gene3D" id="3.40.50.300">
    <property type="entry name" value="P-loop containing nucleotide triphosphate hydrolases"/>
    <property type="match status" value="1"/>
</dbReference>
<dbReference type="InterPro" id="IPR005331">
    <property type="entry name" value="Sulfotransferase"/>
</dbReference>
<sequence length="260" mass="29380">MPIFRHDGKLHYFAHVPKCAGISVETYLEARFGPLAMLDNGFNPRPRNRRWTSSSAQHVAVADRDTLFPADWFASAFAVVRNPVSRFASAYNFNALRLNWMPPGMSPLEWLEEHVAFEPICPFYNDNHLRPQSALVPQGARVFKLEDGLEAIPPWLDEITGETAPELSIPRTNEILDGASDYFDKQPLPEAAIARIEAHYAEDFERFGYGRPAKTPSVYVPRKAAPAGSPMARRGRGRSLMKRRAWKRLVVATQRPILLP</sequence>
<dbReference type="GO" id="GO:0016020">
    <property type="term" value="C:membrane"/>
    <property type="evidence" value="ECO:0007669"/>
    <property type="project" value="InterPro"/>
</dbReference>
<evidence type="ECO:0000313" key="2">
    <source>
        <dbReference type="Proteomes" id="UP000199377"/>
    </source>
</evidence>
<gene>
    <name evidence="1" type="ORF">SAMN05216258_104238</name>
</gene>
<reference evidence="1 2" key="1">
    <citation type="submission" date="2016-10" db="EMBL/GenBank/DDBJ databases">
        <authorList>
            <person name="de Groot N.N."/>
        </authorList>
    </citation>
    <scope>NUCLEOTIDE SEQUENCE [LARGE SCALE GENOMIC DNA]</scope>
    <source>
        <strain evidence="1 2">CGMCC 1.11030</strain>
    </source>
</reference>
<dbReference type="InterPro" id="IPR027417">
    <property type="entry name" value="P-loop_NTPase"/>
</dbReference>
<accession>A0A1I3FEP0</accession>
<dbReference type="STRING" id="1114924.SAMN05216258_104238"/>
<dbReference type="RefSeq" id="WP_092859531.1">
    <property type="nucleotide sequence ID" value="NZ_FOQH01000004.1"/>
</dbReference>
<dbReference type="SUPFAM" id="SSF52540">
    <property type="entry name" value="P-loop containing nucleoside triphosphate hydrolases"/>
    <property type="match status" value="1"/>
</dbReference>
<proteinExistence type="predicted"/>
<evidence type="ECO:0000313" key="1">
    <source>
        <dbReference type="EMBL" id="SFI09703.1"/>
    </source>
</evidence>
<dbReference type="Proteomes" id="UP000199377">
    <property type="component" value="Unassembled WGS sequence"/>
</dbReference>
<dbReference type="EMBL" id="FOQH01000004">
    <property type="protein sequence ID" value="SFI09703.1"/>
    <property type="molecule type" value="Genomic_DNA"/>
</dbReference>
<organism evidence="1 2">
    <name type="scientific">Albimonas pacifica</name>
    <dbReference type="NCBI Taxonomy" id="1114924"/>
    <lineage>
        <taxon>Bacteria</taxon>
        <taxon>Pseudomonadati</taxon>
        <taxon>Pseudomonadota</taxon>
        <taxon>Alphaproteobacteria</taxon>
        <taxon>Rhodobacterales</taxon>
        <taxon>Paracoccaceae</taxon>
        <taxon>Albimonas</taxon>
    </lineage>
</organism>
<keyword evidence="1" id="KW-0808">Transferase</keyword>
<dbReference type="OrthoDB" id="7444642at2"/>
<keyword evidence="2" id="KW-1185">Reference proteome</keyword>
<dbReference type="GO" id="GO:0008146">
    <property type="term" value="F:sulfotransferase activity"/>
    <property type="evidence" value="ECO:0007669"/>
    <property type="project" value="InterPro"/>
</dbReference>
<dbReference type="Pfam" id="PF03567">
    <property type="entry name" value="Sulfotransfer_2"/>
    <property type="match status" value="1"/>
</dbReference>
<dbReference type="AlphaFoldDB" id="A0A1I3FEP0"/>
<name>A0A1I3FEP0_9RHOB</name>
<protein>
    <submittedName>
        <fullName evidence="1">Sulfotransferase family protein</fullName>
    </submittedName>
</protein>